<proteinExistence type="predicted"/>
<evidence type="ECO:0000313" key="2">
    <source>
        <dbReference type="EMBL" id="MPC85745.1"/>
    </source>
</evidence>
<keyword evidence="3" id="KW-1185">Reference proteome</keyword>
<dbReference type="EMBL" id="VSRR010069427">
    <property type="protein sequence ID" value="MPC85745.1"/>
    <property type="molecule type" value="Genomic_DNA"/>
</dbReference>
<feature type="compositionally biased region" description="Polar residues" evidence="1">
    <location>
        <begin position="9"/>
        <end position="18"/>
    </location>
</feature>
<name>A0A5B7ITI1_PORTR</name>
<evidence type="ECO:0000256" key="1">
    <source>
        <dbReference type="SAM" id="MobiDB-lite"/>
    </source>
</evidence>
<accession>A0A5B7ITI1</accession>
<dbReference type="Proteomes" id="UP000324222">
    <property type="component" value="Unassembled WGS sequence"/>
</dbReference>
<organism evidence="2 3">
    <name type="scientific">Portunus trituberculatus</name>
    <name type="common">Swimming crab</name>
    <name type="synonym">Neptunus trituberculatus</name>
    <dbReference type="NCBI Taxonomy" id="210409"/>
    <lineage>
        <taxon>Eukaryota</taxon>
        <taxon>Metazoa</taxon>
        <taxon>Ecdysozoa</taxon>
        <taxon>Arthropoda</taxon>
        <taxon>Crustacea</taxon>
        <taxon>Multicrustacea</taxon>
        <taxon>Malacostraca</taxon>
        <taxon>Eumalacostraca</taxon>
        <taxon>Eucarida</taxon>
        <taxon>Decapoda</taxon>
        <taxon>Pleocyemata</taxon>
        <taxon>Brachyura</taxon>
        <taxon>Eubrachyura</taxon>
        <taxon>Portunoidea</taxon>
        <taxon>Portunidae</taxon>
        <taxon>Portuninae</taxon>
        <taxon>Portunus</taxon>
    </lineage>
</organism>
<comment type="caution">
    <text evidence="2">The sequence shown here is derived from an EMBL/GenBank/DDBJ whole genome shotgun (WGS) entry which is preliminary data.</text>
</comment>
<gene>
    <name evidence="2" type="ORF">E2C01_080535</name>
</gene>
<evidence type="ECO:0000313" key="3">
    <source>
        <dbReference type="Proteomes" id="UP000324222"/>
    </source>
</evidence>
<protein>
    <submittedName>
        <fullName evidence="2">Uncharacterized protein</fullName>
    </submittedName>
</protein>
<sequence length="73" mass="7800">MEDCPANKDTVQPPSNTVCLDPHRPVGAATTEAHGRIKAQPTPGNNLPVLSNPPRPREAAHVALSFRPNKANQ</sequence>
<dbReference type="AlphaFoldDB" id="A0A5B7ITI1"/>
<reference evidence="2 3" key="1">
    <citation type="submission" date="2019-05" db="EMBL/GenBank/DDBJ databases">
        <title>Another draft genome of Portunus trituberculatus and its Hox gene families provides insights of decapod evolution.</title>
        <authorList>
            <person name="Jeong J.-H."/>
            <person name="Song I."/>
            <person name="Kim S."/>
            <person name="Choi T."/>
            <person name="Kim D."/>
            <person name="Ryu S."/>
            <person name="Kim W."/>
        </authorList>
    </citation>
    <scope>NUCLEOTIDE SEQUENCE [LARGE SCALE GENOMIC DNA]</scope>
    <source>
        <tissue evidence="2">Muscle</tissue>
    </source>
</reference>
<feature type="region of interest" description="Disordered" evidence="1">
    <location>
        <begin position="1"/>
        <end position="73"/>
    </location>
</feature>